<dbReference type="GO" id="GO:0006801">
    <property type="term" value="P:superoxide metabolic process"/>
    <property type="evidence" value="ECO:0007669"/>
    <property type="project" value="InterPro"/>
</dbReference>
<dbReference type="EMBL" id="VBTY01000002">
    <property type="protein sequence ID" value="MDG3493017.1"/>
    <property type="molecule type" value="Genomic_DNA"/>
</dbReference>
<dbReference type="InterPro" id="IPR001424">
    <property type="entry name" value="SOD_Cu_Zn_dom"/>
</dbReference>
<evidence type="ECO:0000256" key="1">
    <source>
        <dbReference type="ARBA" id="ARBA00010457"/>
    </source>
</evidence>
<protein>
    <submittedName>
        <fullName evidence="4">Superoxide dismutase family protein</fullName>
    </submittedName>
</protein>
<proteinExistence type="inferred from homology"/>
<dbReference type="Gene3D" id="2.60.40.200">
    <property type="entry name" value="Superoxide dismutase, copper/zinc binding domain"/>
    <property type="match status" value="1"/>
</dbReference>
<sequence length="197" mass="21114">MTITAATAVTSATVIAQNATSVIIRNPQSAIASIFNIKGEQVGTATFTQTPLGLQVIVNVENLTQGEHMIHIHENGKCDAPDFKTSGNHFNPKNPKDDDDDNEINPMHGNHGAHENHEKHEGEKHNPAGDLPNIVVKKDGKGKLNALLPRLSLDNKPNSLLKQGGTSILIHAGANGNSTIPNVDYKTRIACGVIKKF</sequence>
<comment type="similarity">
    <text evidence="1">Belongs to the Cu-Zn superoxide dismutase family.</text>
</comment>
<name>A0A9X4RG76_9CYAN</name>
<evidence type="ECO:0000313" key="4">
    <source>
        <dbReference type="EMBL" id="MDG3493017.1"/>
    </source>
</evidence>
<feature type="compositionally biased region" description="Basic and acidic residues" evidence="2">
    <location>
        <begin position="112"/>
        <end position="127"/>
    </location>
</feature>
<organism evidence="4 5">
    <name type="scientific">Pseudanabaena catenata USMAC16</name>
    <dbReference type="NCBI Taxonomy" id="1855837"/>
    <lineage>
        <taxon>Bacteria</taxon>
        <taxon>Bacillati</taxon>
        <taxon>Cyanobacteriota</taxon>
        <taxon>Cyanophyceae</taxon>
        <taxon>Pseudanabaenales</taxon>
        <taxon>Pseudanabaenaceae</taxon>
        <taxon>Pseudanabaena</taxon>
    </lineage>
</organism>
<dbReference type="RefSeq" id="WP_158467598.1">
    <property type="nucleotide sequence ID" value="NZ_VBTY01000002.1"/>
</dbReference>
<feature type="region of interest" description="Disordered" evidence="2">
    <location>
        <begin position="80"/>
        <end position="133"/>
    </location>
</feature>
<dbReference type="Proteomes" id="UP001152872">
    <property type="component" value="Unassembled WGS sequence"/>
</dbReference>
<reference evidence="4" key="1">
    <citation type="submission" date="2019-05" db="EMBL/GenBank/DDBJ databases">
        <title>Whole genome sequencing of Pseudanabaena catenata USMAC16.</title>
        <authorList>
            <person name="Khan Z."/>
            <person name="Omar W.M."/>
            <person name="Convey P."/>
            <person name="Merican F."/>
            <person name="Najimudin N."/>
        </authorList>
    </citation>
    <scope>NUCLEOTIDE SEQUENCE</scope>
    <source>
        <strain evidence="4">USMAC16</strain>
    </source>
</reference>
<evidence type="ECO:0000256" key="2">
    <source>
        <dbReference type="SAM" id="MobiDB-lite"/>
    </source>
</evidence>
<dbReference type="AlphaFoldDB" id="A0A9X4RG76"/>
<dbReference type="PANTHER" id="PTHR10003">
    <property type="entry name" value="SUPEROXIDE DISMUTASE CU-ZN -RELATED"/>
    <property type="match status" value="1"/>
</dbReference>
<gene>
    <name evidence="4" type="ORF">FEV09_00435</name>
</gene>
<dbReference type="InterPro" id="IPR024134">
    <property type="entry name" value="SOD_Cu/Zn_/chaperone"/>
</dbReference>
<evidence type="ECO:0000259" key="3">
    <source>
        <dbReference type="Pfam" id="PF00080"/>
    </source>
</evidence>
<accession>A0A9X4RG76</accession>
<comment type="caution">
    <text evidence="4">The sequence shown here is derived from an EMBL/GenBank/DDBJ whole genome shotgun (WGS) entry which is preliminary data.</text>
</comment>
<dbReference type="InterPro" id="IPR036423">
    <property type="entry name" value="SOD-like_Cu/Zn_dom_sf"/>
</dbReference>
<dbReference type="SUPFAM" id="SSF49329">
    <property type="entry name" value="Cu,Zn superoxide dismutase-like"/>
    <property type="match status" value="1"/>
</dbReference>
<dbReference type="Pfam" id="PF00080">
    <property type="entry name" value="Sod_Cu"/>
    <property type="match status" value="1"/>
</dbReference>
<keyword evidence="5" id="KW-1185">Reference proteome</keyword>
<feature type="domain" description="Superoxide dismutase copper/zinc binding" evidence="3">
    <location>
        <begin position="43"/>
        <end position="194"/>
    </location>
</feature>
<dbReference type="GO" id="GO:0005507">
    <property type="term" value="F:copper ion binding"/>
    <property type="evidence" value="ECO:0007669"/>
    <property type="project" value="InterPro"/>
</dbReference>
<evidence type="ECO:0000313" key="5">
    <source>
        <dbReference type="Proteomes" id="UP001152872"/>
    </source>
</evidence>